<dbReference type="STRING" id="1255658.FM114_02830"/>
<feature type="transmembrane region" description="Helical" evidence="6">
    <location>
        <begin position="48"/>
        <end position="68"/>
    </location>
</feature>
<dbReference type="AlphaFoldDB" id="A0A1R4INM2"/>
<accession>A0A1R4INM2</accession>
<feature type="transmembrane region" description="Helical" evidence="6">
    <location>
        <begin position="382"/>
        <end position="403"/>
    </location>
</feature>
<sequence length="436" mass="45530">MKRIVGLAIPVALQSLLMSLLSLSDQLMVGQLGSSAVATTGIGAQLTMLVSVVVTSLATACSAYAAQYHATKRHDQLRGVVALAATAGMMLAAPLFLVGAISPQAVLCPFTQDLGLRTAGAGYIRCLALGMLPTALTIIATAMLRATGRVRIPLNAAVIAIVANLALDWILIFGHYGAPRLGLLGAGIGTLTARLLEFGIVAISLARELDLLGQWTWLPATTVRTITATALPQVGTELLWVLSENTYTAVYGRLGTQSLAAMAMTYPVQAMVFGLFGGLSAAAMPLLGASLGHQHHAQAMADARRLLRLGVGGATVAAVLVAGLAPWYVSLYTVTPETSALAVSVLRIFCLYLAVKVANMIISGGILPAGGDSRFQFLSETLATWTIGVPLALTGAFVLHLPLPVVYAMLSTEEVARFVIGTQRVRSGTWIRITTS</sequence>
<dbReference type="OrthoDB" id="9797178at2"/>
<dbReference type="GO" id="GO:0015297">
    <property type="term" value="F:antiporter activity"/>
    <property type="evidence" value="ECO:0007669"/>
    <property type="project" value="InterPro"/>
</dbReference>
<keyword evidence="4" id="KW-0813">Transport</keyword>
<dbReference type="EMBL" id="FUKQ01000011">
    <property type="protein sequence ID" value="SJN21480.1"/>
    <property type="molecule type" value="Genomic_DNA"/>
</dbReference>
<proteinExistence type="inferred from homology"/>
<evidence type="ECO:0000256" key="4">
    <source>
        <dbReference type="ARBA" id="ARBA00022448"/>
    </source>
</evidence>
<dbReference type="PANTHER" id="PTHR43298">
    <property type="entry name" value="MULTIDRUG RESISTANCE PROTEIN NORM-RELATED"/>
    <property type="match status" value="1"/>
</dbReference>
<evidence type="ECO:0000256" key="6">
    <source>
        <dbReference type="SAM" id="Phobius"/>
    </source>
</evidence>
<keyword evidence="6" id="KW-0812">Transmembrane</keyword>
<comment type="function">
    <text evidence="1">Multidrug efflux pump.</text>
</comment>
<dbReference type="InterPro" id="IPR050222">
    <property type="entry name" value="MATE_MdtK"/>
</dbReference>
<dbReference type="RefSeq" id="WP_094763684.1">
    <property type="nucleotide sequence ID" value="NZ_FUKQ01000011.1"/>
</dbReference>
<dbReference type="GO" id="GO:0042910">
    <property type="term" value="F:xenobiotic transmembrane transporter activity"/>
    <property type="evidence" value="ECO:0007669"/>
    <property type="project" value="InterPro"/>
</dbReference>
<name>A0A1R4INM2_9ACTN</name>
<evidence type="ECO:0000313" key="7">
    <source>
        <dbReference type="EMBL" id="SJN21480.1"/>
    </source>
</evidence>
<feature type="transmembrane region" description="Helical" evidence="6">
    <location>
        <begin position="341"/>
        <end position="362"/>
    </location>
</feature>
<protein>
    <recommendedName>
        <fullName evidence="3">Probable multidrug resistance protein NorM</fullName>
    </recommendedName>
    <alternativeName>
        <fullName evidence="5">Multidrug-efflux transporter</fullName>
    </alternativeName>
</protein>
<organism evidence="7 8">
    <name type="scientific">Luteococcus japonicus LSP_Lj1</name>
    <dbReference type="NCBI Taxonomy" id="1255658"/>
    <lineage>
        <taxon>Bacteria</taxon>
        <taxon>Bacillati</taxon>
        <taxon>Actinomycetota</taxon>
        <taxon>Actinomycetes</taxon>
        <taxon>Propionibacteriales</taxon>
        <taxon>Propionibacteriaceae</taxon>
        <taxon>Luteococcus</taxon>
    </lineage>
</organism>
<evidence type="ECO:0000256" key="2">
    <source>
        <dbReference type="ARBA" id="ARBA00010199"/>
    </source>
</evidence>
<keyword evidence="6" id="KW-1133">Transmembrane helix</keyword>
<dbReference type="InterPro" id="IPR002528">
    <property type="entry name" value="MATE_fam"/>
</dbReference>
<keyword evidence="8" id="KW-1185">Reference proteome</keyword>
<feature type="transmembrane region" description="Helical" evidence="6">
    <location>
        <begin position="156"/>
        <end position="176"/>
    </location>
</feature>
<gene>
    <name evidence="7" type="ORF">FM114_02830</name>
</gene>
<evidence type="ECO:0000313" key="8">
    <source>
        <dbReference type="Proteomes" id="UP000188342"/>
    </source>
</evidence>
<feature type="transmembrane region" description="Helical" evidence="6">
    <location>
        <begin position="309"/>
        <end position="329"/>
    </location>
</feature>
<feature type="transmembrane region" description="Helical" evidence="6">
    <location>
        <begin position="80"/>
        <end position="102"/>
    </location>
</feature>
<reference evidence="7 8" key="1">
    <citation type="submission" date="2017-02" db="EMBL/GenBank/DDBJ databases">
        <authorList>
            <person name="Peterson S.W."/>
        </authorList>
    </citation>
    <scope>NUCLEOTIDE SEQUENCE [LARGE SCALE GENOMIC DNA]</scope>
    <source>
        <strain evidence="7 8">LSP_Lj1</strain>
    </source>
</reference>
<evidence type="ECO:0000256" key="1">
    <source>
        <dbReference type="ARBA" id="ARBA00003408"/>
    </source>
</evidence>
<dbReference type="Pfam" id="PF01554">
    <property type="entry name" value="MatE"/>
    <property type="match status" value="2"/>
</dbReference>
<comment type="similarity">
    <text evidence="2">Belongs to the multi antimicrobial extrusion (MATE) (TC 2.A.66.1) family.</text>
</comment>
<feature type="transmembrane region" description="Helical" evidence="6">
    <location>
        <begin position="268"/>
        <end position="288"/>
    </location>
</feature>
<keyword evidence="6" id="KW-0472">Membrane</keyword>
<dbReference type="GO" id="GO:0005886">
    <property type="term" value="C:plasma membrane"/>
    <property type="evidence" value="ECO:0007669"/>
    <property type="project" value="TreeGrafter"/>
</dbReference>
<dbReference type="PANTHER" id="PTHR43298:SF2">
    <property type="entry name" value="FMN_FAD EXPORTER YEEO-RELATED"/>
    <property type="match status" value="1"/>
</dbReference>
<feature type="transmembrane region" description="Helical" evidence="6">
    <location>
        <begin position="122"/>
        <end position="144"/>
    </location>
</feature>
<dbReference type="NCBIfam" id="TIGR00797">
    <property type="entry name" value="matE"/>
    <property type="match status" value="1"/>
</dbReference>
<evidence type="ECO:0000256" key="3">
    <source>
        <dbReference type="ARBA" id="ARBA00020268"/>
    </source>
</evidence>
<dbReference type="Proteomes" id="UP000188342">
    <property type="component" value="Unassembled WGS sequence"/>
</dbReference>
<evidence type="ECO:0000256" key="5">
    <source>
        <dbReference type="ARBA" id="ARBA00031636"/>
    </source>
</evidence>